<reference evidence="1 2" key="1">
    <citation type="submission" date="2023-03" db="EMBL/GenBank/DDBJ databases">
        <title>WGS of Gossypium arboreum.</title>
        <authorList>
            <person name="Yu D."/>
        </authorList>
    </citation>
    <scope>NUCLEOTIDE SEQUENCE [LARGE SCALE GENOMIC DNA]</scope>
    <source>
        <tissue evidence="1">Leaf</tissue>
    </source>
</reference>
<proteinExistence type="predicted"/>
<name>A0ABR0PF39_GOSAR</name>
<protein>
    <submittedName>
        <fullName evidence="1">Uncharacterized protein</fullName>
    </submittedName>
</protein>
<keyword evidence="2" id="KW-1185">Reference proteome</keyword>
<dbReference type="Proteomes" id="UP001358586">
    <property type="component" value="Chromosome 7"/>
</dbReference>
<dbReference type="EMBL" id="JARKNE010000007">
    <property type="protein sequence ID" value="KAK5819858.1"/>
    <property type="molecule type" value="Genomic_DNA"/>
</dbReference>
<evidence type="ECO:0000313" key="2">
    <source>
        <dbReference type="Proteomes" id="UP001358586"/>
    </source>
</evidence>
<gene>
    <name evidence="1" type="ORF">PVK06_024887</name>
</gene>
<comment type="caution">
    <text evidence="1">The sequence shown here is derived from an EMBL/GenBank/DDBJ whole genome shotgun (WGS) entry which is preliminary data.</text>
</comment>
<accession>A0ABR0PF39</accession>
<organism evidence="1 2">
    <name type="scientific">Gossypium arboreum</name>
    <name type="common">Tree cotton</name>
    <name type="synonym">Gossypium nanking</name>
    <dbReference type="NCBI Taxonomy" id="29729"/>
    <lineage>
        <taxon>Eukaryota</taxon>
        <taxon>Viridiplantae</taxon>
        <taxon>Streptophyta</taxon>
        <taxon>Embryophyta</taxon>
        <taxon>Tracheophyta</taxon>
        <taxon>Spermatophyta</taxon>
        <taxon>Magnoliopsida</taxon>
        <taxon>eudicotyledons</taxon>
        <taxon>Gunneridae</taxon>
        <taxon>Pentapetalae</taxon>
        <taxon>rosids</taxon>
        <taxon>malvids</taxon>
        <taxon>Malvales</taxon>
        <taxon>Malvaceae</taxon>
        <taxon>Malvoideae</taxon>
        <taxon>Gossypium</taxon>
    </lineage>
</organism>
<sequence length="88" mass="9955">MGSHAHMAYLSGTTCLCGRHGPNWHWSCGSHGLAQNLTRQCELPVWPTRPKSIWPVCHTWSTWPLPVNHTPVSRHMAYHIGDHTPLII</sequence>
<evidence type="ECO:0000313" key="1">
    <source>
        <dbReference type="EMBL" id="KAK5819858.1"/>
    </source>
</evidence>